<organism evidence="7 8">
    <name type="scientific">Vibrio toranzoniae</name>
    <dbReference type="NCBI Taxonomy" id="1194427"/>
    <lineage>
        <taxon>Bacteria</taxon>
        <taxon>Pseudomonadati</taxon>
        <taxon>Pseudomonadota</taxon>
        <taxon>Gammaproteobacteria</taxon>
        <taxon>Vibrionales</taxon>
        <taxon>Vibrionaceae</taxon>
        <taxon>Vibrio</taxon>
    </lineage>
</organism>
<dbReference type="RefSeq" id="WP_060467391.1">
    <property type="nucleotide sequence ID" value="NZ_AP025514.1"/>
</dbReference>
<dbReference type="EMBL" id="LMXU01000008">
    <property type="protein sequence ID" value="KWU01881.1"/>
    <property type="molecule type" value="Genomic_DNA"/>
</dbReference>
<dbReference type="NCBIfam" id="TIGR00093">
    <property type="entry name" value="pseudouridine synthase"/>
    <property type="match status" value="1"/>
</dbReference>
<sequence>MSTRSRSASRSDKPTRSGATLKQSGNRQSRSSDKHSTGNSHKKPHSSKHRYKSKPMSTKPKVTLEERKVILFNKPFDTLSQFTDGEGRKTLADFIPIKDVYAAGRLDRDSEGLMVLTNDGIFQAKLTQPNSKSPKTYWVQVEGSPSEEDLDKLRKGVELKDGMTLPARVEIMPEPEVWERTPPVRFRAAIPTTWIAMTIIEGRNRQVRRMTANIGFPTLRLIRYSMGNMNVGELQPGEWREVDL</sequence>
<feature type="region of interest" description="Disordered" evidence="5">
    <location>
        <begin position="1"/>
        <end position="62"/>
    </location>
</feature>
<evidence type="ECO:0000256" key="2">
    <source>
        <dbReference type="ARBA" id="ARBA00022552"/>
    </source>
</evidence>
<dbReference type="OrthoDB" id="9807213at2"/>
<keyword evidence="8" id="KW-1185">Reference proteome</keyword>
<keyword evidence="2" id="KW-0698">rRNA processing</keyword>
<feature type="compositionally biased region" description="Polar residues" evidence="5">
    <location>
        <begin position="17"/>
        <end position="29"/>
    </location>
</feature>
<dbReference type="PANTHER" id="PTHR47683">
    <property type="entry name" value="PSEUDOURIDINE SYNTHASE FAMILY PROTEIN-RELATED"/>
    <property type="match status" value="1"/>
</dbReference>
<accession>A0A125P5P2</accession>
<dbReference type="InterPro" id="IPR020103">
    <property type="entry name" value="PsdUridine_synth_cat_dom_sf"/>
</dbReference>
<dbReference type="GeneID" id="300178025"/>
<dbReference type="GO" id="GO:0140098">
    <property type="term" value="F:catalytic activity, acting on RNA"/>
    <property type="evidence" value="ECO:0007669"/>
    <property type="project" value="UniProtKB-ARBA"/>
</dbReference>
<dbReference type="InterPro" id="IPR042092">
    <property type="entry name" value="PsdUridine_s_RsuA/RluB/E/F_cat"/>
</dbReference>
<dbReference type="Gene3D" id="3.30.70.580">
    <property type="entry name" value="Pseudouridine synthase I, catalytic domain, N-terminal subdomain"/>
    <property type="match status" value="1"/>
</dbReference>
<evidence type="ECO:0000256" key="3">
    <source>
        <dbReference type="ARBA" id="ARBA00023235"/>
    </source>
</evidence>
<dbReference type="PANTHER" id="PTHR47683:SF2">
    <property type="entry name" value="RNA-BINDING S4 DOMAIN-CONTAINING PROTEIN"/>
    <property type="match status" value="1"/>
</dbReference>
<name>A0A125P5P2_9VIBR</name>
<evidence type="ECO:0000313" key="8">
    <source>
        <dbReference type="Proteomes" id="UP000057389"/>
    </source>
</evidence>
<evidence type="ECO:0000256" key="4">
    <source>
        <dbReference type="RuleBase" id="RU003887"/>
    </source>
</evidence>
<dbReference type="GO" id="GO:0009982">
    <property type="term" value="F:pseudouridine synthase activity"/>
    <property type="evidence" value="ECO:0007669"/>
    <property type="project" value="InterPro"/>
</dbReference>
<dbReference type="InterPro" id="IPR050343">
    <property type="entry name" value="RsuA_PseudoU_synthase"/>
</dbReference>
<dbReference type="PROSITE" id="PS01149">
    <property type="entry name" value="PSI_RSU"/>
    <property type="match status" value="1"/>
</dbReference>
<comment type="caution">
    <text evidence="7">The sequence shown here is derived from an EMBL/GenBank/DDBJ whole genome shotgun (WGS) entry which is preliminary data.</text>
</comment>
<feature type="domain" description="Pseudouridine synthase RsuA/RluA-like" evidence="6">
    <location>
        <begin position="69"/>
        <end position="212"/>
    </location>
</feature>
<dbReference type="Pfam" id="PF00849">
    <property type="entry name" value="PseudoU_synth_2"/>
    <property type="match status" value="1"/>
</dbReference>
<protein>
    <recommendedName>
        <fullName evidence="4">Pseudouridine synthase</fullName>
        <ecNumber evidence="4">5.4.99.-</ecNumber>
    </recommendedName>
</protein>
<evidence type="ECO:0000256" key="5">
    <source>
        <dbReference type="SAM" id="MobiDB-lite"/>
    </source>
</evidence>
<dbReference type="Gene3D" id="3.30.70.1560">
    <property type="entry name" value="Alpha-L RNA-binding motif"/>
    <property type="match status" value="1"/>
</dbReference>
<dbReference type="GO" id="GO:0006364">
    <property type="term" value="P:rRNA processing"/>
    <property type="evidence" value="ECO:0007669"/>
    <property type="project" value="UniProtKB-KW"/>
</dbReference>
<evidence type="ECO:0000256" key="1">
    <source>
        <dbReference type="ARBA" id="ARBA00008348"/>
    </source>
</evidence>
<comment type="similarity">
    <text evidence="1 4">Belongs to the pseudouridine synthase RsuA family.</text>
</comment>
<dbReference type="EC" id="5.4.99.-" evidence="4"/>
<evidence type="ECO:0000313" key="7">
    <source>
        <dbReference type="EMBL" id="KWU01881.1"/>
    </source>
</evidence>
<dbReference type="InterPro" id="IPR020094">
    <property type="entry name" value="TruA/RsuA/RluB/E/F_N"/>
</dbReference>
<feature type="compositionally biased region" description="Basic residues" evidence="5">
    <location>
        <begin position="40"/>
        <end position="53"/>
    </location>
</feature>
<dbReference type="InterPro" id="IPR000748">
    <property type="entry name" value="PsdUridine_synth_RsuA/RluB/E/F"/>
</dbReference>
<dbReference type="InterPro" id="IPR018496">
    <property type="entry name" value="PsdUridine_synth_RsuA/RluB_CS"/>
</dbReference>
<dbReference type="InterPro" id="IPR006145">
    <property type="entry name" value="PsdUridine_synth_RsuA/RluA"/>
</dbReference>
<evidence type="ECO:0000259" key="6">
    <source>
        <dbReference type="Pfam" id="PF00849"/>
    </source>
</evidence>
<dbReference type="AlphaFoldDB" id="A0A125P5P2"/>
<dbReference type="GO" id="GO:0003723">
    <property type="term" value="F:RNA binding"/>
    <property type="evidence" value="ECO:0007669"/>
    <property type="project" value="InterPro"/>
</dbReference>
<dbReference type="SUPFAM" id="SSF55120">
    <property type="entry name" value="Pseudouridine synthase"/>
    <property type="match status" value="1"/>
</dbReference>
<reference evidence="7 8" key="1">
    <citation type="submission" date="2015-11" db="EMBL/GenBank/DDBJ databases">
        <title>Draft WGS of Vibrio toranzoniae.</title>
        <authorList>
            <person name="Lasa A."/>
            <person name="Romalde J.L."/>
        </authorList>
    </citation>
    <scope>NUCLEOTIDE SEQUENCE [LARGE SCALE GENOMIC DNA]</scope>
    <source>
        <strain evidence="7 8">Vb 10.8</strain>
    </source>
</reference>
<gene>
    <name evidence="7" type="ORF">APQ14_03520</name>
</gene>
<dbReference type="Proteomes" id="UP000057389">
    <property type="component" value="Unassembled WGS sequence"/>
</dbReference>
<proteinExistence type="inferred from homology"/>
<dbReference type="GO" id="GO:0001522">
    <property type="term" value="P:pseudouridine synthesis"/>
    <property type="evidence" value="ECO:0007669"/>
    <property type="project" value="InterPro"/>
</dbReference>
<keyword evidence="3 4" id="KW-0413">Isomerase</keyword>